<comment type="caution">
    <text evidence="1">The sequence shown here is derived from an EMBL/GenBank/DDBJ whole genome shotgun (WGS) entry which is preliminary data.</text>
</comment>
<dbReference type="AlphaFoldDB" id="A0A1F6XNE1"/>
<organism evidence="1 2">
    <name type="scientific">Candidatus Nomurabacteria bacterium RIFCSPLOWO2_01_FULL_42_17</name>
    <dbReference type="NCBI Taxonomy" id="1801780"/>
    <lineage>
        <taxon>Bacteria</taxon>
        <taxon>Candidatus Nomuraibacteriota</taxon>
    </lineage>
</organism>
<sequence>MNKDMHKNLSDTLKDTKNVPTSYQSEALRASFYNKAQKLITALYMVTDIIEKEEPIRFRLRTLGLEILSDISAMSRSNLDTSGKVDQMMSFLNIASAMNFISEMNYAILNKEFIALKGSIQESTQIKPMWLEEFLTEPPVLEEFKSSAKGGSASGGKGHTRIGVQKGSTLLRALNKVSDKNPATPAQDFEMLRKERRYNIVTIIKNNGGSATIKDIKDKAETEVKGSFTFSEKTLQRELMSMTKDGVLNKTGEKRWSRYFIRA</sequence>
<evidence type="ECO:0008006" key="3">
    <source>
        <dbReference type="Google" id="ProtNLM"/>
    </source>
</evidence>
<gene>
    <name evidence="1" type="ORF">A2917_03580</name>
</gene>
<dbReference type="STRING" id="1801780.A2917_03580"/>
<protein>
    <recommendedName>
        <fullName evidence="3">HTH deoR-type domain-containing protein</fullName>
    </recommendedName>
</protein>
<evidence type="ECO:0000313" key="1">
    <source>
        <dbReference type="EMBL" id="OGI95603.1"/>
    </source>
</evidence>
<proteinExistence type="predicted"/>
<name>A0A1F6XNE1_9BACT</name>
<evidence type="ECO:0000313" key="2">
    <source>
        <dbReference type="Proteomes" id="UP000178104"/>
    </source>
</evidence>
<dbReference type="EMBL" id="MFVE01000005">
    <property type="protein sequence ID" value="OGI95603.1"/>
    <property type="molecule type" value="Genomic_DNA"/>
</dbReference>
<reference evidence="1 2" key="1">
    <citation type="journal article" date="2016" name="Nat. Commun.">
        <title>Thousands of microbial genomes shed light on interconnected biogeochemical processes in an aquifer system.</title>
        <authorList>
            <person name="Anantharaman K."/>
            <person name="Brown C.T."/>
            <person name="Hug L.A."/>
            <person name="Sharon I."/>
            <person name="Castelle C.J."/>
            <person name="Probst A.J."/>
            <person name="Thomas B.C."/>
            <person name="Singh A."/>
            <person name="Wilkins M.J."/>
            <person name="Karaoz U."/>
            <person name="Brodie E.L."/>
            <person name="Williams K.H."/>
            <person name="Hubbard S.S."/>
            <person name="Banfield J.F."/>
        </authorList>
    </citation>
    <scope>NUCLEOTIDE SEQUENCE [LARGE SCALE GENOMIC DNA]</scope>
</reference>
<dbReference type="Proteomes" id="UP000178104">
    <property type="component" value="Unassembled WGS sequence"/>
</dbReference>
<accession>A0A1F6XNE1</accession>